<dbReference type="GO" id="GO:0045505">
    <property type="term" value="F:dynein intermediate chain binding"/>
    <property type="evidence" value="ECO:0007669"/>
    <property type="project" value="InterPro"/>
</dbReference>
<reference evidence="3" key="1">
    <citation type="submission" date="2020-11" db="EMBL/GenBank/DDBJ databases">
        <authorList>
            <person name="Tran Van P."/>
        </authorList>
    </citation>
    <scope>NUCLEOTIDE SEQUENCE</scope>
</reference>
<name>A0A7R8VX24_TIMDO</name>
<dbReference type="EMBL" id="OA572926">
    <property type="protein sequence ID" value="CAD7204687.1"/>
    <property type="molecule type" value="Genomic_DNA"/>
</dbReference>
<evidence type="ECO:0000313" key="3">
    <source>
        <dbReference type="EMBL" id="CAD7204687.1"/>
    </source>
</evidence>
<dbReference type="PANTHER" id="PTHR46532">
    <property type="entry name" value="MALE FERTILITY FACTOR KL5"/>
    <property type="match status" value="1"/>
</dbReference>
<dbReference type="Pfam" id="PF08385">
    <property type="entry name" value="DHC_N1"/>
    <property type="match status" value="1"/>
</dbReference>
<protein>
    <recommendedName>
        <fullName evidence="2">Dynein heavy chain tail domain-containing protein</fullName>
    </recommendedName>
</protein>
<sequence>MEGEWKTILGKITPSSHKRDSNLDLHIIGTLAHHKSSALSNYTTETENYFGISLPKENFFKLNIDSFLDNFLDDPSCFTLSVSCVDSEHGQKLLLDTKVTPGGDSVLVFFKVRAEVVTPENLHSNVFVSSMVDSPVCTLYHAIKTIYAPVLLQDDEWSSTFDPKLQDLISQLESGLRNLLEKAGTSAKSVSKDLRSNMALVMCPEEEVDFWSNVANTTRRKDELEMAKSFYKALEPLGKEFSTLEALPLTEADTVLETADSALDDLWRLEEFPYPQRRMEHLMDVIGNGVVGMIQRKLKPLNIWEEPYSSIEELLNQHGEASQPGEWSEESYSSMEELLNHVSGPRSLIAAWRSFSTRGASQPGEWSEEPYSSMEEPLNQVSGPWSLIAAWRSFSTRRASQPGQWSEEPYSSMEELLNQHGGASQPGEWSGKPYSSMEEPLNQHGGASQPGEWSGKPYSSMEEPYNSMEEPLNQHGGASQPGEWSEEPYSSMEELLIQHGGASQPGEWTEEPYCSMEEHLNQHGGASQPGQWSEEPYSSMEELINMHEGPSQLGQWSEEPYSSMEELLNKVEWSEESYSSMEELLNQHGGASQSGEWSEKPYSSMEELLNQGSAVCDKWVTTCERLTGFIWSNYTPHMWDGAPFVPSHTKNFVNRLGEILQLRTIHRQLTRLLTSREQEELRTADTFRSFSGLSPVLYNPYTEKLWRAAVAQFEHSLVPMEERVAGKLRAQLKHINANTLQLLYEFKRYQELIERPIVRNALVAERESLLAALREYLHSVSTDFSAGRTGGAVRLVDMPEVICNIYWVRQLECKPEFSFRSKVRADKYSQPNKVLCSNVLLCVLMSSSVFPCPTLCSHVPSVFQCPPLCSHVLLCVPMSSSVF</sequence>
<gene>
    <name evidence="3" type="ORF">TDIB3V08_LOCUS10844</name>
</gene>
<dbReference type="AlphaFoldDB" id="A0A7R8VX24"/>
<dbReference type="GO" id="GO:0005858">
    <property type="term" value="C:axonemal dynein complex"/>
    <property type="evidence" value="ECO:0007669"/>
    <property type="project" value="TreeGrafter"/>
</dbReference>
<feature type="region of interest" description="Disordered" evidence="1">
    <location>
        <begin position="417"/>
        <end position="486"/>
    </location>
</feature>
<organism evidence="3">
    <name type="scientific">Timema douglasi</name>
    <name type="common">Walking stick</name>
    <dbReference type="NCBI Taxonomy" id="61478"/>
    <lineage>
        <taxon>Eukaryota</taxon>
        <taxon>Metazoa</taxon>
        <taxon>Ecdysozoa</taxon>
        <taxon>Arthropoda</taxon>
        <taxon>Hexapoda</taxon>
        <taxon>Insecta</taxon>
        <taxon>Pterygota</taxon>
        <taxon>Neoptera</taxon>
        <taxon>Polyneoptera</taxon>
        <taxon>Phasmatodea</taxon>
        <taxon>Timematodea</taxon>
        <taxon>Timematoidea</taxon>
        <taxon>Timematidae</taxon>
        <taxon>Timema</taxon>
    </lineage>
</organism>
<evidence type="ECO:0000256" key="1">
    <source>
        <dbReference type="SAM" id="MobiDB-lite"/>
    </source>
</evidence>
<dbReference type="PANTHER" id="PTHR46532:SF15">
    <property type="entry name" value="CYTOPLASMIC DYNEIN 2 HEAVY CHAIN 1"/>
    <property type="match status" value="1"/>
</dbReference>
<dbReference type="GO" id="GO:0051959">
    <property type="term" value="F:dynein light intermediate chain binding"/>
    <property type="evidence" value="ECO:0007669"/>
    <property type="project" value="InterPro"/>
</dbReference>
<accession>A0A7R8VX24</accession>
<feature type="domain" description="Dynein heavy chain tail" evidence="2">
    <location>
        <begin position="600"/>
        <end position="812"/>
    </location>
</feature>
<dbReference type="InterPro" id="IPR013594">
    <property type="entry name" value="Dynein_heavy_tail"/>
</dbReference>
<dbReference type="GO" id="GO:0007018">
    <property type="term" value="P:microtubule-based movement"/>
    <property type="evidence" value="ECO:0007669"/>
    <property type="project" value="InterPro"/>
</dbReference>
<proteinExistence type="predicted"/>
<dbReference type="InterPro" id="IPR026983">
    <property type="entry name" value="DHC"/>
</dbReference>
<evidence type="ECO:0000259" key="2">
    <source>
        <dbReference type="Pfam" id="PF08385"/>
    </source>
</evidence>